<dbReference type="OrthoDB" id="10266026at2759"/>
<comment type="subcellular location">
    <subcellularLocation>
        <location evidence="1">Nucleus</location>
    </subcellularLocation>
</comment>
<dbReference type="Proteomes" id="UP000444721">
    <property type="component" value="Unassembled WGS sequence"/>
</dbReference>
<dbReference type="CDD" id="cd12872">
    <property type="entry name" value="SPRY_Ash2"/>
    <property type="match status" value="1"/>
</dbReference>
<sequence>MNLLHNPSSLQRRNKVVDDDENDEDEQHLPSSASEEEYEESEDEEMTNTKQYQIVTSTKPKRQTISRSKVSSHSDESDNDVDDDDESSSSSSSSSDDDDSDWSVEERDGEDVVIKKYKHIGEDQNPTTPVTFQEKKSDFPIKVKDDKCSIGLSGYCMIHATHCLESGAYYYEVKIENNTENNSVPDYARKPHYRVGWCLKGAFDKGPCGFDKLSYGYGSKDGKVYHKSKGIPYGEPFGEAGDVIGCYIEIPKVEMPPIKYIESAFFGDDGQQYKQFTATLDEKAVVGSKIVFFKNGKYQGIAFSDIMFGAYFPAISLYMNACVTVRFEANQFQYNPHDCNPEIVNKNWKAIGELRKRTKPASQKPQNTPSKDLERGEFKAPKPRHREALKSSTGSMVEAARKLHSSPSNPRHSKIASASTQSIPLHNDAVSKKHKKNKSSSAHPKQPKQASATATHHCSEGKKSSSSKHNKKPKDLSGSDILPSTSLSASSTHMNQGLETLTTSGTVPNNTPNMDQTSAPNNDIAVNSSKAENTVTPILPQNIEKKKPKKHHESSSGPKSEFSKKDTSSLPEKEPQDLSKPVKVVENVPATTIEEKATNKQQQKDDTIVTSSSSIETNNPVNQALSTTLQQEFAQIGLAISNIKDLPKVETKTLEHPNTKKATSKLETDTSPRLLNPQPPTAMLSVSATVASVSNEQQDAILATPSIDISPSSTIPPATTTSHQAVPPISVATTTATTATYITNMSDKPLAHSTTATPTKERKSKTAKAESSLMVMARKTQVDHNPKKGIGLLKNKKDETAQHKTPLKRKNSLSKEEEHVAVHHHTTKLVDPPKSAQKKKPEESKQALTSSSEDVNNKILESGSNVVEAPEQQHLTVAATVDDLSPTNKKRKTSKEIPYEHPSEKQTVRSELTSTQHTHIDTINFATKASQPIQQQSHPMNPQQLFEQQLLSSERLSDVEQGTPNTRQQQAQRSQQPQQQQPIRQEHVEQFMPNMLVKQNQSSSTFNPQSQESMIRSRSNSFQSLLNAHPQQQSHTRTTDPQQVNPPNVNLTNYQINKPSQHQKFAPLQETSMLNAFNNLSTPMTDQQQPSNSTVVSSSRTEQYSAPMSFRELLFTPTVPTFSQQPQSSLSTNVHAHQIESSTMQGNLMNHQSQFNPSILMAQSHHQQAQQSQQQPLANNSSIPLQQPRISLLAGNDQKEQFSMSNTETFVDSFNKYMAPRKLSDPPQPATPVSAQSQQRKQTFNPTQFIQRNVSNAALQHNHPSGSSTSGNYHMMSQQQQQQPIQQSTSNAYHQISQPSQSNLPQTNSTVASMHQPYAQQQQTNLHQAQMRPQFGNFGASIMSDNRSQQLPSISDSFTSAAANRSSLLTSMPQQTSTQPFLKQQMQHSQQFHQQMNLNSPTAFQHVQNYPSQHHQQQHFSSSGMSQNTVVMSQQSLSSNHNPSFMMHTGNPQQSQHFAQQPSQQQQHNQYLSNPNNYRGSFQQ</sequence>
<dbReference type="InterPro" id="IPR001870">
    <property type="entry name" value="B30.2/SPRY"/>
</dbReference>
<dbReference type="InterPro" id="IPR013320">
    <property type="entry name" value="ConA-like_dom_sf"/>
</dbReference>
<feature type="region of interest" description="Disordered" evidence="3">
    <location>
        <begin position="355"/>
        <end position="585"/>
    </location>
</feature>
<feature type="compositionally biased region" description="Acidic residues" evidence="3">
    <location>
        <begin position="34"/>
        <end position="46"/>
    </location>
</feature>
<feature type="compositionally biased region" description="Polar residues" evidence="3">
    <location>
        <begin position="48"/>
        <end position="58"/>
    </location>
</feature>
<organism evidence="5 6">
    <name type="scientific">Naegleria fowleri</name>
    <name type="common">Brain eating amoeba</name>
    <dbReference type="NCBI Taxonomy" id="5763"/>
    <lineage>
        <taxon>Eukaryota</taxon>
        <taxon>Discoba</taxon>
        <taxon>Heterolobosea</taxon>
        <taxon>Tetramitia</taxon>
        <taxon>Eutetramitia</taxon>
        <taxon>Vahlkampfiidae</taxon>
        <taxon>Naegleria</taxon>
    </lineage>
</organism>
<feature type="region of interest" description="Disordered" evidence="3">
    <location>
        <begin position="749"/>
        <end position="771"/>
    </location>
</feature>
<dbReference type="VEuPathDB" id="AmoebaDB:NfTy_053840"/>
<dbReference type="VEuPathDB" id="AmoebaDB:FDP41_001572"/>
<feature type="compositionally biased region" description="Low complexity" evidence="3">
    <location>
        <begin position="967"/>
        <end position="983"/>
    </location>
</feature>
<feature type="region of interest" description="Disordered" evidence="3">
    <location>
        <begin position="1259"/>
        <end position="1311"/>
    </location>
</feature>
<keyword evidence="2" id="KW-0539">Nucleus</keyword>
<feature type="compositionally biased region" description="Basic and acidic residues" evidence="3">
    <location>
        <begin position="894"/>
        <end position="908"/>
    </location>
</feature>
<dbReference type="InterPro" id="IPR043136">
    <property type="entry name" value="B30.2/SPRY_sf"/>
</dbReference>
<feature type="compositionally biased region" description="Polar residues" evidence="3">
    <location>
        <begin position="1428"/>
        <end position="1443"/>
    </location>
</feature>
<feature type="region of interest" description="Disordered" evidence="3">
    <location>
        <begin position="1409"/>
        <end position="1484"/>
    </location>
</feature>
<comment type="caution">
    <text evidence="5">The sequence shown here is derived from an EMBL/GenBank/DDBJ whole genome shotgun (WGS) entry which is preliminary data.</text>
</comment>
<dbReference type="OMA" id="LSGYCMI"/>
<dbReference type="InterPro" id="IPR037353">
    <property type="entry name" value="ASH2"/>
</dbReference>
<feature type="compositionally biased region" description="Acidic residues" evidence="3">
    <location>
        <begin position="77"/>
        <end position="87"/>
    </location>
</feature>
<keyword evidence="6" id="KW-1185">Reference proteome</keyword>
<dbReference type="RefSeq" id="XP_044563942.1">
    <property type="nucleotide sequence ID" value="XM_044704671.1"/>
</dbReference>
<feature type="region of interest" description="Disordered" evidence="3">
    <location>
        <begin position="651"/>
        <end position="679"/>
    </location>
</feature>
<dbReference type="PROSITE" id="PS01302">
    <property type="entry name" value="UPF0758"/>
    <property type="match status" value="1"/>
</dbReference>
<gene>
    <name evidence="5" type="ORF">FDP41_001572</name>
</gene>
<dbReference type="InterPro" id="IPR003877">
    <property type="entry name" value="SPRY_dom"/>
</dbReference>
<feature type="compositionally biased region" description="Polar residues" evidence="3">
    <location>
        <begin position="360"/>
        <end position="370"/>
    </location>
</feature>
<feature type="region of interest" description="Disordered" evidence="3">
    <location>
        <begin position="1219"/>
        <end position="1243"/>
    </location>
</feature>
<feature type="compositionally biased region" description="Polar residues" evidence="3">
    <location>
        <begin position="1471"/>
        <end position="1484"/>
    </location>
</feature>
<dbReference type="InterPro" id="IPR020891">
    <property type="entry name" value="UPF0758_CS"/>
</dbReference>
<feature type="region of interest" description="Disordered" evidence="3">
    <location>
        <begin position="1"/>
        <end position="108"/>
    </location>
</feature>
<dbReference type="PROSITE" id="PS50188">
    <property type="entry name" value="B302_SPRY"/>
    <property type="match status" value="1"/>
</dbReference>
<feature type="compositionally biased region" description="Polar residues" evidence="3">
    <location>
        <begin position="749"/>
        <end position="758"/>
    </location>
</feature>
<feature type="compositionally biased region" description="Basic and acidic residues" evidence="3">
    <location>
        <begin position="371"/>
        <end position="380"/>
    </location>
</feature>
<protein>
    <recommendedName>
        <fullName evidence="4">B30.2/SPRY domain-containing protein</fullName>
    </recommendedName>
</protein>
<feature type="compositionally biased region" description="Polar residues" evidence="3">
    <location>
        <begin position="1288"/>
        <end position="1311"/>
    </location>
</feature>
<feature type="compositionally biased region" description="Low complexity" evidence="3">
    <location>
        <begin position="1278"/>
        <end position="1287"/>
    </location>
</feature>
<dbReference type="Gene3D" id="2.60.120.920">
    <property type="match status" value="1"/>
</dbReference>
<dbReference type="PANTHER" id="PTHR10598:SF0">
    <property type="entry name" value="SET1_ASH2 HISTONE METHYLTRANSFERASE COMPLEX SUBUNIT ASH2"/>
    <property type="match status" value="1"/>
</dbReference>
<feature type="region of interest" description="Disordered" evidence="3">
    <location>
        <begin position="877"/>
        <end position="916"/>
    </location>
</feature>
<feature type="region of interest" description="Disordered" evidence="3">
    <location>
        <begin position="785"/>
        <end position="855"/>
    </location>
</feature>
<dbReference type="EMBL" id="VFQX01000027">
    <property type="protein sequence ID" value="KAF0979229.1"/>
    <property type="molecule type" value="Genomic_DNA"/>
</dbReference>
<dbReference type="Pfam" id="PF00622">
    <property type="entry name" value="SPRY"/>
    <property type="match status" value="1"/>
</dbReference>
<dbReference type="SMART" id="SM00449">
    <property type="entry name" value="SPRY"/>
    <property type="match status" value="1"/>
</dbReference>
<name>A0A6A5C1W7_NAEFO</name>
<evidence type="ECO:0000313" key="5">
    <source>
        <dbReference type="EMBL" id="KAF0979229.1"/>
    </source>
</evidence>
<feature type="compositionally biased region" description="Low complexity" evidence="3">
    <location>
        <begin position="1162"/>
        <end position="1175"/>
    </location>
</feature>
<dbReference type="VEuPathDB" id="AmoebaDB:NF0075280"/>
<feature type="domain" description="B30.2/SPRY" evidence="4">
    <location>
        <begin position="110"/>
        <end position="332"/>
    </location>
</feature>
<feature type="compositionally biased region" description="Polar residues" evidence="3">
    <location>
        <begin position="1"/>
        <end position="11"/>
    </location>
</feature>
<evidence type="ECO:0000256" key="1">
    <source>
        <dbReference type="ARBA" id="ARBA00004123"/>
    </source>
</evidence>
<feature type="compositionally biased region" description="Low complexity" evidence="3">
    <location>
        <begin position="1451"/>
        <end position="1470"/>
    </location>
</feature>
<proteinExistence type="predicted"/>
<feature type="region of interest" description="Disordered" evidence="3">
    <location>
        <begin position="999"/>
        <end position="1048"/>
    </location>
</feature>
<feature type="compositionally biased region" description="Low complexity" evidence="3">
    <location>
        <begin position="1412"/>
        <end position="1427"/>
    </location>
</feature>
<dbReference type="PANTHER" id="PTHR10598">
    <property type="entry name" value="SET1/ASH2 HISTONE METHYLTRANSFERASE COMPLEX SUBUNIT ASH2"/>
    <property type="match status" value="1"/>
</dbReference>
<evidence type="ECO:0000256" key="3">
    <source>
        <dbReference type="SAM" id="MobiDB-lite"/>
    </source>
</evidence>
<evidence type="ECO:0000313" key="6">
    <source>
        <dbReference type="Proteomes" id="UP000444721"/>
    </source>
</evidence>
<accession>A0A6A5C1W7</accession>
<dbReference type="GO" id="GO:0000976">
    <property type="term" value="F:transcription cis-regulatory region binding"/>
    <property type="evidence" value="ECO:0007669"/>
    <property type="project" value="TreeGrafter"/>
</dbReference>
<feature type="compositionally biased region" description="Polar residues" evidence="3">
    <location>
        <begin position="1259"/>
        <end position="1277"/>
    </location>
</feature>
<dbReference type="GeneID" id="68108790"/>
<reference evidence="5 6" key="1">
    <citation type="journal article" date="2019" name="Sci. Rep.">
        <title>Nanopore sequencing improves the draft genome of the human pathogenic amoeba Naegleria fowleri.</title>
        <authorList>
            <person name="Liechti N."/>
            <person name="Schurch N."/>
            <person name="Bruggmann R."/>
            <person name="Wittwer M."/>
        </authorList>
    </citation>
    <scope>NUCLEOTIDE SEQUENCE [LARGE SCALE GENOMIC DNA]</scope>
    <source>
        <strain evidence="5 6">ATCC 30894</strain>
    </source>
</reference>
<evidence type="ECO:0000259" key="4">
    <source>
        <dbReference type="PROSITE" id="PS50188"/>
    </source>
</evidence>
<evidence type="ECO:0000256" key="2">
    <source>
        <dbReference type="ARBA" id="ARBA00023242"/>
    </source>
</evidence>
<feature type="compositionally biased region" description="Basic and acidic residues" evidence="3">
    <location>
        <begin position="651"/>
        <end position="670"/>
    </location>
</feature>
<feature type="compositionally biased region" description="Polar residues" evidence="3">
    <location>
        <begin position="405"/>
        <end position="424"/>
    </location>
</feature>
<feature type="compositionally biased region" description="Basic and acidic residues" evidence="3">
    <location>
        <begin position="561"/>
        <end position="577"/>
    </location>
</feature>
<feature type="region of interest" description="Disordered" evidence="3">
    <location>
        <begin position="957"/>
        <end position="983"/>
    </location>
</feature>
<dbReference type="GO" id="GO:0048188">
    <property type="term" value="C:Set1C/COMPASS complex"/>
    <property type="evidence" value="ECO:0007669"/>
    <property type="project" value="InterPro"/>
</dbReference>
<feature type="region of interest" description="Disordered" evidence="3">
    <location>
        <begin position="1162"/>
        <end position="1181"/>
    </location>
</feature>
<feature type="compositionally biased region" description="Polar residues" evidence="3">
    <location>
        <begin position="482"/>
        <end position="536"/>
    </location>
</feature>
<feature type="compositionally biased region" description="Polar residues" evidence="3">
    <location>
        <begin position="1231"/>
        <end position="1243"/>
    </location>
</feature>
<dbReference type="SUPFAM" id="SSF49899">
    <property type="entry name" value="Concanavalin A-like lectins/glucanases"/>
    <property type="match status" value="1"/>
</dbReference>